<feature type="domain" description="Amine oxidase" evidence="1">
    <location>
        <begin position="6"/>
        <end position="465"/>
    </location>
</feature>
<dbReference type="EMBL" id="CP012672">
    <property type="protein sequence ID" value="AUX29973.1"/>
    <property type="molecule type" value="Genomic_DNA"/>
</dbReference>
<organism evidence="2 3">
    <name type="scientific">Sorangium cellulosum</name>
    <name type="common">Polyangium cellulosum</name>
    <dbReference type="NCBI Taxonomy" id="56"/>
    <lineage>
        <taxon>Bacteria</taxon>
        <taxon>Pseudomonadati</taxon>
        <taxon>Myxococcota</taxon>
        <taxon>Polyangia</taxon>
        <taxon>Polyangiales</taxon>
        <taxon>Polyangiaceae</taxon>
        <taxon>Sorangium</taxon>
    </lineage>
</organism>
<dbReference type="RefSeq" id="WP_165373890.1">
    <property type="nucleotide sequence ID" value="NZ_CP012672.1"/>
</dbReference>
<dbReference type="Proteomes" id="UP000295497">
    <property type="component" value="Chromosome"/>
</dbReference>
<proteinExistence type="predicted"/>
<dbReference type="Pfam" id="PF01593">
    <property type="entry name" value="Amino_oxidase"/>
    <property type="match status" value="1"/>
</dbReference>
<evidence type="ECO:0000313" key="2">
    <source>
        <dbReference type="EMBL" id="AUX29973.1"/>
    </source>
</evidence>
<dbReference type="InterPro" id="IPR050464">
    <property type="entry name" value="Zeta_carotene_desat/Oxidored"/>
</dbReference>
<dbReference type="SUPFAM" id="SSF51905">
    <property type="entry name" value="FAD/NAD(P)-binding domain"/>
    <property type="match status" value="1"/>
</dbReference>
<dbReference type="InterPro" id="IPR036188">
    <property type="entry name" value="FAD/NAD-bd_sf"/>
</dbReference>
<evidence type="ECO:0000259" key="1">
    <source>
        <dbReference type="Pfam" id="PF01593"/>
    </source>
</evidence>
<evidence type="ECO:0000313" key="3">
    <source>
        <dbReference type="Proteomes" id="UP000295497"/>
    </source>
</evidence>
<dbReference type="PANTHER" id="PTHR42923:SF43">
    <property type="entry name" value="AMINE OXIDASE"/>
    <property type="match status" value="1"/>
</dbReference>
<dbReference type="PANTHER" id="PTHR42923">
    <property type="entry name" value="PROTOPORPHYRINOGEN OXIDASE"/>
    <property type="match status" value="1"/>
</dbReference>
<reference evidence="2 3" key="1">
    <citation type="submission" date="2015-09" db="EMBL/GenBank/DDBJ databases">
        <title>Sorangium comparison.</title>
        <authorList>
            <person name="Zaburannyi N."/>
            <person name="Bunk B."/>
            <person name="Overmann J."/>
            <person name="Mueller R."/>
        </authorList>
    </citation>
    <scope>NUCLEOTIDE SEQUENCE [LARGE SCALE GENOMIC DNA]</scope>
    <source>
        <strain evidence="2 3">So ce836</strain>
    </source>
</reference>
<sequence length="520" mass="55425">MVGAGLAGLTAASRLAEAGARVLLVEAGDVAGGRLATLDTVDVRWRGTAMQFPIEHGLHGVWRQYRNLRRLLADHGLDRWLVDAGTQELIVDSPNGVAAVDIGASVRGSRLPAPLAQFRPWFSPPFAYDTLTAGPVAFARMLGCLSHALAFDLASPDDVAAYDHASVATMIADWPLSFRQLFESFSHSIYFEETHAVSLAALFTGIHLYLVNDRRDSQFDVFAADSEQCVISPLLAAIRGRGGEVLLGARATGLRIEGRRATGVAIDTPRGAETLPASAVVVALDPAGQERLLAGTPLASASGSPRPAGLPSIVVRLWLAGAPRPERAPSGLLVDSVARNFFWLHRLQEPFRTWHARTGGGVLEAHLYGDLAVGVQMVEDAALAQRIKATVRRIWPEVPGEIVHAHVQRNPPTQVALRVGQMARLPAVITALPNVARCGDGVACGSPAMFLERACLTGLLAARAIVPSLGLSPERVPAPLAPLPPERTVAAVRAACRVMRGLLPLNLRSYQLPSRRAGRA</sequence>
<name>A0A4P2QKJ5_SORCE</name>
<gene>
    <name evidence="2" type="ORF">SOCE836_020680</name>
</gene>
<dbReference type="GO" id="GO:0016491">
    <property type="term" value="F:oxidoreductase activity"/>
    <property type="evidence" value="ECO:0007669"/>
    <property type="project" value="InterPro"/>
</dbReference>
<dbReference type="Gene3D" id="3.50.50.60">
    <property type="entry name" value="FAD/NAD(P)-binding domain"/>
    <property type="match status" value="2"/>
</dbReference>
<dbReference type="AlphaFoldDB" id="A0A4P2QKJ5"/>
<protein>
    <recommendedName>
        <fullName evidence="1">Amine oxidase domain-containing protein</fullName>
    </recommendedName>
</protein>
<dbReference type="InterPro" id="IPR002937">
    <property type="entry name" value="Amino_oxidase"/>
</dbReference>
<accession>A0A4P2QKJ5</accession>